<dbReference type="Pfam" id="PF01435">
    <property type="entry name" value="Peptidase_M48"/>
    <property type="match status" value="1"/>
</dbReference>
<comment type="similarity">
    <text evidence="2 12">Belongs to the peptidase M48B family.</text>
</comment>
<keyword evidence="15" id="KW-1185">Reference proteome</keyword>
<dbReference type="Proteomes" id="UP000430222">
    <property type="component" value="Unassembled WGS sequence"/>
</dbReference>
<dbReference type="EMBL" id="VUNL01000004">
    <property type="protein sequence ID" value="MSV24595.1"/>
    <property type="molecule type" value="Genomic_DNA"/>
</dbReference>
<dbReference type="AlphaFoldDB" id="A0A6I2UW41"/>
<gene>
    <name evidence="12 14" type="primary">htpX</name>
    <name evidence="14" type="ORF">FYJ78_05205</name>
</gene>
<dbReference type="PANTHER" id="PTHR43221:SF1">
    <property type="entry name" value="PROTEASE HTPX"/>
    <property type="match status" value="1"/>
</dbReference>
<evidence type="ECO:0000256" key="2">
    <source>
        <dbReference type="ARBA" id="ARBA00009779"/>
    </source>
</evidence>
<keyword evidence="4 12" id="KW-0645">Protease</keyword>
<dbReference type="InterPro" id="IPR022919">
    <property type="entry name" value="Pept_M48_protease_HtpX"/>
</dbReference>
<organism evidence="14 15">
    <name type="scientific">Selenomonas montiformis</name>
    <dbReference type="NCBI Taxonomy" id="2652285"/>
    <lineage>
        <taxon>Bacteria</taxon>
        <taxon>Bacillati</taxon>
        <taxon>Bacillota</taxon>
        <taxon>Negativicutes</taxon>
        <taxon>Selenomonadales</taxon>
        <taxon>Selenomonadaceae</taxon>
        <taxon>Selenomonas</taxon>
    </lineage>
</organism>
<dbReference type="GO" id="GO:0006508">
    <property type="term" value="P:proteolysis"/>
    <property type="evidence" value="ECO:0007669"/>
    <property type="project" value="UniProtKB-KW"/>
</dbReference>
<evidence type="ECO:0000256" key="7">
    <source>
        <dbReference type="ARBA" id="ARBA00022801"/>
    </source>
</evidence>
<keyword evidence="10 12" id="KW-0482">Metalloprotease</keyword>
<dbReference type="RefSeq" id="WP_154620346.1">
    <property type="nucleotide sequence ID" value="NZ_CBCTNG010000003.1"/>
</dbReference>
<evidence type="ECO:0000259" key="13">
    <source>
        <dbReference type="Pfam" id="PF01435"/>
    </source>
</evidence>
<comment type="caution">
    <text evidence="14">The sequence shown here is derived from an EMBL/GenBank/DDBJ whole genome shotgun (WGS) entry which is preliminary data.</text>
</comment>
<accession>A0A6I2UW41</accession>
<evidence type="ECO:0000256" key="3">
    <source>
        <dbReference type="ARBA" id="ARBA00022475"/>
    </source>
</evidence>
<sequence>MNNLKTLMLMVLLAAIMMFIGGLVGGKSGLMFMLILSLGMNVFSYWFSDSMVLRAYGAQEITREDAPQLYGLVEKLAENADLPMPKVCIINSDVPNAFATGRNPDHAAVAVTTGIMNVLDYRELSGVLGHELSHVKNRDILTSTIAAMMAGVITYAAQFLAFFGSSDDEDSNPVAALAMVILAPIAAMLIQMAISRSREYEADHDGAVICGNPDDLADALEKIEYYATHSRPMEDATPATAHMFIINPLKGSGKAVMDLFRTHPDTAERIARLREQAAQMRRR</sequence>
<evidence type="ECO:0000256" key="4">
    <source>
        <dbReference type="ARBA" id="ARBA00022670"/>
    </source>
</evidence>
<dbReference type="GO" id="GO:0008270">
    <property type="term" value="F:zinc ion binding"/>
    <property type="evidence" value="ECO:0007669"/>
    <property type="project" value="UniProtKB-UniRule"/>
</dbReference>
<keyword evidence="7 12" id="KW-0378">Hydrolase</keyword>
<feature type="binding site" evidence="12">
    <location>
        <position position="130"/>
    </location>
    <ligand>
        <name>Zn(2+)</name>
        <dbReference type="ChEBI" id="CHEBI:29105"/>
        <note>catalytic</note>
    </ligand>
</feature>
<dbReference type="GO" id="GO:0005886">
    <property type="term" value="C:plasma membrane"/>
    <property type="evidence" value="ECO:0007669"/>
    <property type="project" value="UniProtKB-SubCell"/>
</dbReference>
<reference evidence="14 15" key="1">
    <citation type="submission" date="2019-08" db="EMBL/GenBank/DDBJ databases">
        <title>In-depth cultivation of the pig gut microbiome towards novel bacterial diversity and tailored functional studies.</title>
        <authorList>
            <person name="Wylensek D."/>
            <person name="Hitch T.C.A."/>
            <person name="Clavel T."/>
        </authorList>
    </citation>
    <scope>NUCLEOTIDE SEQUENCE [LARGE SCALE GENOMIC DNA]</scope>
    <source>
        <strain evidence="15">WCA-380-WT-3B3</strain>
    </source>
</reference>
<feature type="transmembrane region" description="Helical" evidence="12">
    <location>
        <begin position="30"/>
        <end position="47"/>
    </location>
</feature>
<feature type="active site" evidence="12">
    <location>
        <position position="131"/>
    </location>
</feature>
<proteinExistence type="inferred from homology"/>
<keyword evidence="8 12" id="KW-0862">Zinc</keyword>
<dbReference type="EC" id="3.4.24.-" evidence="12"/>
<dbReference type="HAMAP" id="MF_00188">
    <property type="entry name" value="Pept_M48_protease_HtpX"/>
    <property type="match status" value="1"/>
</dbReference>
<dbReference type="Gene3D" id="3.30.2010.10">
    <property type="entry name" value="Metalloproteases ('zincins'), catalytic domain"/>
    <property type="match status" value="1"/>
</dbReference>
<keyword evidence="5 12" id="KW-0812">Transmembrane</keyword>
<protein>
    <recommendedName>
        <fullName evidence="12">Protease HtpX homolog</fullName>
        <ecNumber evidence="12">3.4.24.-</ecNumber>
    </recommendedName>
</protein>
<dbReference type="NCBIfam" id="NF002826">
    <property type="entry name" value="PRK03001.1"/>
    <property type="match status" value="1"/>
</dbReference>
<evidence type="ECO:0000256" key="12">
    <source>
        <dbReference type="HAMAP-Rule" id="MF_00188"/>
    </source>
</evidence>
<feature type="transmembrane region" description="Helical" evidence="12">
    <location>
        <begin position="7"/>
        <end position="24"/>
    </location>
</feature>
<evidence type="ECO:0000256" key="1">
    <source>
        <dbReference type="ARBA" id="ARBA00004651"/>
    </source>
</evidence>
<evidence type="ECO:0000256" key="9">
    <source>
        <dbReference type="ARBA" id="ARBA00022989"/>
    </source>
</evidence>
<evidence type="ECO:0000313" key="14">
    <source>
        <dbReference type="EMBL" id="MSV24595.1"/>
    </source>
</evidence>
<feature type="binding site" evidence="12">
    <location>
        <position position="134"/>
    </location>
    <ligand>
        <name>Zn(2+)</name>
        <dbReference type="ChEBI" id="CHEBI:29105"/>
        <note>catalytic</note>
    </ligand>
</feature>
<keyword evidence="9 12" id="KW-1133">Transmembrane helix</keyword>
<name>A0A6I2UW41_9FIRM</name>
<dbReference type="GO" id="GO:0004222">
    <property type="term" value="F:metalloendopeptidase activity"/>
    <property type="evidence" value="ECO:0007669"/>
    <property type="project" value="UniProtKB-UniRule"/>
</dbReference>
<keyword evidence="3 12" id="KW-1003">Cell membrane</keyword>
<comment type="subcellular location">
    <subcellularLocation>
        <location evidence="1 12">Cell membrane</location>
        <topology evidence="1 12">Multi-pass membrane protein</topology>
    </subcellularLocation>
</comment>
<dbReference type="InterPro" id="IPR050083">
    <property type="entry name" value="HtpX_protease"/>
</dbReference>
<keyword evidence="6 12" id="KW-0479">Metal-binding</keyword>
<feature type="binding site" evidence="12">
    <location>
        <position position="199"/>
    </location>
    <ligand>
        <name>Zn(2+)</name>
        <dbReference type="ChEBI" id="CHEBI:29105"/>
        <note>catalytic</note>
    </ligand>
</feature>
<dbReference type="PANTHER" id="PTHR43221">
    <property type="entry name" value="PROTEASE HTPX"/>
    <property type="match status" value="1"/>
</dbReference>
<feature type="domain" description="Peptidase M48" evidence="13">
    <location>
        <begin position="66"/>
        <end position="276"/>
    </location>
</feature>
<comment type="cofactor">
    <cofactor evidence="12">
        <name>Zn(2+)</name>
        <dbReference type="ChEBI" id="CHEBI:29105"/>
    </cofactor>
    <text evidence="12">Binds 1 zinc ion per subunit.</text>
</comment>
<evidence type="ECO:0000256" key="8">
    <source>
        <dbReference type="ARBA" id="ARBA00022833"/>
    </source>
</evidence>
<evidence type="ECO:0000256" key="11">
    <source>
        <dbReference type="ARBA" id="ARBA00023136"/>
    </source>
</evidence>
<keyword evidence="11 12" id="KW-0472">Membrane</keyword>
<dbReference type="InterPro" id="IPR001915">
    <property type="entry name" value="Peptidase_M48"/>
</dbReference>
<evidence type="ECO:0000313" key="15">
    <source>
        <dbReference type="Proteomes" id="UP000430222"/>
    </source>
</evidence>
<feature type="transmembrane region" description="Helical" evidence="12">
    <location>
        <begin position="140"/>
        <end position="162"/>
    </location>
</feature>
<evidence type="ECO:0000256" key="5">
    <source>
        <dbReference type="ARBA" id="ARBA00022692"/>
    </source>
</evidence>
<evidence type="ECO:0000256" key="10">
    <source>
        <dbReference type="ARBA" id="ARBA00023049"/>
    </source>
</evidence>
<dbReference type="CDD" id="cd07336">
    <property type="entry name" value="M48B_HtpX_like"/>
    <property type="match status" value="1"/>
</dbReference>
<feature type="transmembrane region" description="Helical" evidence="12">
    <location>
        <begin position="174"/>
        <end position="194"/>
    </location>
</feature>
<evidence type="ECO:0000256" key="6">
    <source>
        <dbReference type="ARBA" id="ARBA00022723"/>
    </source>
</evidence>